<reference evidence="3" key="1">
    <citation type="submission" date="2017-09" db="EMBL/GenBank/DDBJ databases">
        <title>Depth-based differentiation of microbial function through sediment-hosted aquifers and enrichment of novel symbionts in the deep terrestrial subsurface.</title>
        <authorList>
            <person name="Probst A.J."/>
            <person name="Ladd B."/>
            <person name="Jarett J.K."/>
            <person name="Geller-Mcgrath D.E."/>
            <person name="Sieber C.M.K."/>
            <person name="Emerson J.B."/>
            <person name="Anantharaman K."/>
            <person name="Thomas B.C."/>
            <person name="Malmstrom R."/>
            <person name="Stieglmeier M."/>
            <person name="Klingl A."/>
            <person name="Woyke T."/>
            <person name="Ryan C.M."/>
            <person name="Banfield J.F."/>
        </authorList>
    </citation>
    <scope>NUCLEOTIDE SEQUENCE [LARGE SCALE GENOMIC DNA]</scope>
</reference>
<proteinExistence type="predicted"/>
<name>A0A2M7QAP1_9BACT</name>
<dbReference type="AlphaFoldDB" id="A0A2M7QAP1"/>
<dbReference type="InterPro" id="IPR012337">
    <property type="entry name" value="RNaseH-like_sf"/>
</dbReference>
<evidence type="ECO:0000313" key="2">
    <source>
        <dbReference type="EMBL" id="PIY63228.1"/>
    </source>
</evidence>
<dbReference type="Pfam" id="PF13482">
    <property type="entry name" value="RNase_H_2"/>
    <property type="match status" value="1"/>
</dbReference>
<dbReference type="NCBIfam" id="TIGR03491">
    <property type="entry name" value="TM0106 family RecB-like putative nuclease"/>
    <property type="match status" value="1"/>
</dbReference>
<dbReference type="SUPFAM" id="SSF53098">
    <property type="entry name" value="Ribonuclease H-like"/>
    <property type="match status" value="1"/>
</dbReference>
<evidence type="ECO:0000259" key="1">
    <source>
        <dbReference type="Pfam" id="PF13482"/>
    </source>
</evidence>
<feature type="domain" description="YprB ribonuclease H-like" evidence="1">
    <location>
        <begin position="305"/>
        <end position="474"/>
    </location>
</feature>
<organism evidence="2 3">
    <name type="scientific">Candidatus Uhrbacteria bacterium CG_4_10_14_0_8_um_filter_58_22</name>
    <dbReference type="NCBI Taxonomy" id="1975029"/>
    <lineage>
        <taxon>Bacteria</taxon>
        <taxon>Candidatus Uhriibacteriota</taxon>
    </lineage>
</organism>
<sequence>MNDIDQKENAEGHGPRVNGGMFLKYFTCPHWLWFDRFGDRSRRTETSHFHGLLLERGLLHEERSLEGLEYEPVGGGTEDERFARTLELMAAGVERIYRGLLKDGDMVGEPDLLERRDGGRSSKFGPYHYEPTDIKSAERLTDAMRLQLAFYGDLLGRVQGVRPATGYILNGSGIRIGLELDEVSELYDRVLGELCELLDGCQPEPRLSSGCRVSPWFSECVALAERTNDITLLYNIKTKTLKQLRELGIRTVADAADMDPERIHGLNREIKLDLLRRAKLQAAALIDHEHTFRRMVSLPTAGTEIFFDIESDPLRSVDYLFGFLVRDAQGDRYERQLAESPDGEEAMWREFLTWLEGLPADYAVYHFGTFERVRLAALEGKYGGSVPLNTFFDRMVDLNEVVKDSVVLPLYFYGIKNIGQYIGFDRSGSIAGGGESVAVYERWLETGDRGALDSIIDYNRDDVVATRELKDWLVRENEKFFGTAD</sequence>
<comment type="caution">
    <text evidence="2">The sequence shown here is derived from an EMBL/GenBank/DDBJ whole genome shotgun (WGS) entry which is preliminary data.</text>
</comment>
<dbReference type="EMBL" id="PFLC01000011">
    <property type="protein sequence ID" value="PIY63228.1"/>
    <property type="molecule type" value="Genomic_DNA"/>
</dbReference>
<dbReference type="InterPro" id="IPR038720">
    <property type="entry name" value="YprB_RNase_H-like_dom"/>
</dbReference>
<dbReference type="InterPro" id="IPR019993">
    <property type="entry name" value="RecB_nuclease_TM0106_put"/>
</dbReference>
<protein>
    <recommendedName>
        <fullName evidence="1">YprB ribonuclease H-like domain-containing protein</fullName>
    </recommendedName>
</protein>
<gene>
    <name evidence="2" type="ORF">COY93_00915</name>
</gene>
<accession>A0A2M7QAP1</accession>
<dbReference type="Proteomes" id="UP000230973">
    <property type="component" value="Unassembled WGS sequence"/>
</dbReference>
<evidence type="ECO:0000313" key="3">
    <source>
        <dbReference type="Proteomes" id="UP000230973"/>
    </source>
</evidence>